<dbReference type="OrthoDB" id="2827579at2759"/>
<dbReference type="AlphaFoldDB" id="G9NHP7"/>
<name>G9NHP7_HYPAI</name>
<accession>G9NHP7</accession>
<dbReference type="OMA" id="DECAKGR"/>
<sequence length="247" mass="27753">MDEERLSSRLLAEKNVVAAFVRPGVLQETVETFDEEFAKGRDIGDTWVVHPTRSHGECGLTELLKIATTKFKAADCGYYPYFVILIDDRTTEDGTVLLGQQDPWYPPVWALRITPRSLSCFLSVADIGHTTIEGVLANDKPEGDDSWVHDVPFDYTVANKHRNARHLVSLSQDEDKHQNVESISRVTVNGLTIQWYGELPESVLVLSGVYNGKRETSLVIMLRVISSVSARSKLKILREILYGQPTH</sequence>
<gene>
    <name evidence="1" type="ORF">TRIATDRAFT_94361</name>
</gene>
<comment type="caution">
    <text evidence="1">The sequence shown here is derived from an EMBL/GenBank/DDBJ whole genome shotgun (WGS) entry which is preliminary data.</text>
</comment>
<evidence type="ECO:0000313" key="1">
    <source>
        <dbReference type="EMBL" id="EHK49782.1"/>
    </source>
</evidence>
<keyword evidence="2" id="KW-1185">Reference proteome</keyword>
<dbReference type="EMBL" id="ABDG02000015">
    <property type="protein sequence ID" value="EHK49782.1"/>
    <property type="molecule type" value="Genomic_DNA"/>
</dbReference>
<proteinExistence type="predicted"/>
<protein>
    <submittedName>
        <fullName evidence="1">Uncharacterized protein</fullName>
    </submittedName>
</protein>
<reference evidence="1 2" key="1">
    <citation type="journal article" date="2011" name="Genome Biol.">
        <title>Comparative genome sequence analysis underscores mycoparasitism as the ancestral life style of Trichoderma.</title>
        <authorList>
            <person name="Kubicek C.P."/>
            <person name="Herrera-Estrella A."/>
            <person name="Seidl-Seiboth V."/>
            <person name="Martinez D.A."/>
            <person name="Druzhinina I.S."/>
            <person name="Thon M."/>
            <person name="Zeilinger S."/>
            <person name="Casas-Flores S."/>
            <person name="Horwitz B.A."/>
            <person name="Mukherjee P.K."/>
            <person name="Mukherjee M."/>
            <person name="Kredics L."/>
            <person name="Alcaraz L.D."/>
            <person name="Aerts A."/>
            <person name="Antal Z."/>
            <person name="Atanasova L."/>
            <person name="Cervantes-Badillo M.G."/>
            <person name="Challacombe J."/>
            <person name="Chertkov O."/>
            <person name="McCluskey K."/>
            <person name="Coulpier F."/>
            <person name="Deshpande N."/>
            <person name="von Doehren H."/>
            <person name="Ebbole D.J."/>
            <person name="Esquivel-Naranjo E.U."/>
            <person name="Fekete E."/>
            <person name="Flipphi M."/>
            <person name="Glaser F."/>
            <person name="Gomez-Rodriguez E.Y."/>
            <person name="Gruber S."/>
            <person name="Han C."/>
            <person name="Henrissat B."/>
            <person name="Hermosa R."/>
            <person name="Hernandez-Onate M."/>
            <person name="Karaffa L."/>
            <person name="Kosti I."/>
            <person name="Le Crom S."/>
            <person name="Lindquist E."/>
            <person name="Lucas S."/>
            <person name="Luebeck M."/>
            <person name="Luebeck P.S."/>
            <person name="Margeot A."/>
            <person name="Metz B."/>
            <person name="Misra M."/>
            <person name="Nevalainen H."/>
            <person name="Omann M."/>
            <person name="Packer N."/>
            <person name="Perrone G."/>
            <person name="Uresti-Rivera E.E."/>
            <person name="Salamov A."/>
            <person name="Schmoll M."/>
            <person name="Seiboth B."/>
            <person name="Shapiro H."/>
            <person name="Sukno S."/>
            <person name="Tamayo-Ramos J.A."/>
            <person name="Tisch D."/>
            <person name="Wiest A."/>
            <person name="Wilkinson H.H."/>
            <person name="Zhang M."/>
            <person name="Coutinho P.M."/>
            <person name="Kenerley C.M."/>
            <person name="Monte E."/>
            <person name="Baker S.E."/>
            <person name="Grigoriev I.V."/>
        </authorList>
    </citation>
    <scope>NUCLEOTIDE SEQUENCE [LARGE SCALE GENOMIC DNA]</scope>
    <source>
        <strain evidence="2">ATCC 20476 / IMI 206040</strain>
    </source>
</reference>
<organism evidence="1 2">
    <name type="scientific">Hypocrea atroviridis (strain ATCC 20476 / IMI 206040)</name>
    <name type="common">Trichoderma atroviride</name>
    <dbReference type="NCBI Taxonomy" id="452589"/>
    <lineage>
        <taxon>Eukaryota</taxon>
        <taxon>Fungi</taxon>
        <taxon>Dikarya</taxon>
        <taxon>Ascomycota</taxon>
        <taxon>Pezizomycotina</taxon>
        <taxon>Sordariomycetes</taxon>
        <taxon>Hypocreomycetidae</taxon>
        <taxon>Hypocreales</taxon>
        <taxon>Hypocreaceae</taxon>
        <taxon>Trichoderma</taxon>
    </lineage>
</organism>
<dbReference type="Proteomes" id="UP000005426">
    <property type="component" value="Unassembled WGS sequence"/>
</dbReference>
<dbReference type="HOGENOM" id="CLU_1124683_0_0_1"/>
<evidence type="ECO:0000313" key="2">
    <source>
        <dbReference type="Proteomes" id="UP000005426"/>
    </source>
</evidence>